<proteinExistence type="inferred from homology"/>
<evidence type="ECO:0000256" key="1">
    <source>
        <dbReference type="ARBA" id="ARBA00005184"/>
    </source>
</evidence>
<evidence type="ECO:0000256" key="4">
    <source>
        <dbReference type="ARBA" id="ARBA00013229"/>
    </source>
</evidence>
<keyword evidence="8" id="KW-0325">Glycoprotein</keyword>
<dbReference type="FunFam" id="2.160.20.10:FF:000001">
    <property type="entry name" value="Pectinesterase"/>
    <property type="match status" value="1"/>
</dbReference>
<dbReference type="SUPFAM" id="SSF51126">
    <property type="entry name" value="Pectin lyase-like"/>
    <property type="match status" value="1"/>
</dbReference>
<dbReference type="InterPro" id="IPR035513">
    <property type="entry name" value="Invertase/methylesterase_inhib"/>
</dbReference>
<keyword evidence="11" id="KW-0472">Membrane</keyword>
<keyword evidence="10" id="KW-0964">Secreted</keyword>
<keyword evidence="6 10" id="KW-0063">Aspartyl esterase</keyword>
<keyword evidence="10" id="KW-0134">Cell wall</keyword>
<dbReference type="GO" id="GO:0045490">
    <property type="term" value="P:pectin catabolic process"/>
    <property type="evidence" value="ECO:0007669"/>
    <property type="project" value="UniProtKB-UniRule"/>
</dbReference>
<protein>
    <recommendedName>
        <fullName evidence="4 10">Pectinesterase</fullName>
        <ecNumber evidence="4 10">3.1.1.11</ecNumber>
    </recommendedName>
</protein>
<feature type="domain" description="Pectinesterase inhibitor" evidence="12">
    <location>
        <begin position="69"/>
        <end position="233"/>
    </location>
</feature>
<dbReference type="Gene3D" id="2.160.20.10">
    <property type="entry name" value="Single-stranded right-handed beta-helix, Pectin lyase-like"/>
    <property type="match status" value="1"/>
</dbReference>
<keyword evidence="11" id="KW-1133">Transmembrane helix</keyword>
<evidence type="ECO:0000256" key="11">
    <source>
        <dbReference type="SAM" id="Phobius"/>
    </source>
</evidence>
<evidence type="ECO:0000313" key="14">
    <source>
        <dbReference type="Proteomes" id="UP001642260"/>
    </source>
</evidence>
<evidence type="ECO:0000256" key="3">
    <source>
        <dbReference type="ARBA" id="ARBA00007786"/>
    </source>
</evidence>
<evidence type="ECO:0000256" key="9">
    <source>
        <dbReference type="PROSITE-ProRule" id="PRU10040"/>
    </source>
</evidence>
<dbReference type="GO" id="GO:0030599">
    <property type="term" value="F:pectinesterase activity"/>
    <property type="evidence" value="ECO:0007669"/>
    <property type="project" value="UniProtKB-UniRule"/>
</dbReference>
<sequence length="584" mass="63630">MASVQSGYGKVDQAQDLALKKKTRKRLILLSVSGVILVLVIIAAVVAAVVHNKNKNSSESTPNPPPELTPSASLKTICGATRYPDSCFNSISKLPSSNTTDPVILFKLSLKVIIDELDGISDLPEKLSKKTEDERIKSALSVCGELIEDALDRLNDTVSVMNDDGSNKKTLNSSTVDDLKTWLSATVTDHETCFDTLDELGQNKTEYLNSTITQNLKSAMSRSTEFTSNSLAIAAKILAALSDFGIPIHGRRRRLLMSRETPEWARRRLLQTEGLKPDVTVAGDGTGDVKTVNEAVARVPKKSLRVFVIYVKAGKYVENVVMDKGKWNVMIYGDGKTKTIISGGKNFVDGTPTYETATFAIQGKGFIMKDIGIINTAGPEKHQAVAFRSGSDFSVYYQCSFDGFQDTLYPHSNRQFYRDCDVTGTIDFIFGSAAVVFQGCNIMPRQPLQRQFNTITAQGKKDPNQNSGMSIQRCTISGNGNVTAPTYLGRPWKEFSTTVIMETEIGPVVRASGWLSWVVGIDPPASIVYGEYKNTGPGADVTHRVRWVGYKPVMSDAEAGRFTVGTLLHGGGWIQAAGVAHQLS</sequence>
<dbReference type="InterPro" id="IPR012334">
    <property type="entry name" value="Pectin_lyas_fold"/>
</dbReference>
<comment type="function">
    <text evidence="10">Acts in the modification of cell walls via demethylesterification of cell wall pectin.</text>
</comment>
<feature type="transmembrane region" description="Helical" evidence="11">
    <location>
        <begin position="27"/>
        <end position="50"/>
    </location>
</feature>
<comment type="subcellular location">
    <subcellularLocation>
        <location evidence="10">Secreted</location>
        <location evidence="10">Cell wall</location>
    </subcellularLocation>
</comment>
<dbReference type="CDD" id="cd15798">
    <property type="entry name" value="PMEI-like_3"/>
    <property type="match status" value="1"/>
</dbReference>
<accession>A0ABC8J504</accession>
<comment type="pathway">
    <text evidence="1 10">Glycan metabolism; pectin degradation; 2-dehydro-3-deoxy-D-gluconate from pectin: step 1/5.</text>
</comment>
<dbReference type="PANTHER" id="PTHR31707">
    <property type="entry name" value="PECTINESTERASE"/>
    <property type="match status" value="1"/>
</dbReference>
<dbReference type="Pfam" id="PF04043">
    <property type="entry name" value="PMEI"/>
    <property type="match status" value="1"/>
</dbReference>
<dbReference type="InterPro" id="IPR006501">
    <property type="entry name" value="Pectinesterase_inhib_dom"/>
</dbReference>
<name>A0ABC8J504_ERUVS</name>
<gene>
    <name evidence="13" type="ORF">ERUC_LOCUS4386</name>
</gene>
<comment type="similarity">
    <text evidence="2">In the N-terminal section; belongs to the PMEI family.</text>
</comment>
<keyword evidence="5 10" id="KW-0378">Hydrolase</keyword>
<keyword evidence="10" id="KW-0961">Cell wall biogenesis/degradation</keyword>
<dbReference type="PROSITE" id="PS00800">
    <property type="entry name" value="PECTINESTERASE_1"/>
    <property type="match status" value="1"/>
</dbReference>
<dbReference type="SMART" id="SM00856">
    <property type="entry name" value="PMEI"/>
    <property type="match status" value="1"/>
</dbReference>
<evidence type="ECO:0000256" key="5">
    <source>
        <dbReference type="ARBA" id="ARBA00022801"/>
    </source>
</evidence>
<dbReference type="GO" id="GO:0042545">
    <property type="term" value="P:cell wall modification"/>
    <property type="evidence" value="ECO:0007669"/>
    <property type="project" value="UniProtKB-UniRule"/>
</dbReference>
<dbReference type="EMBL" id="CAKOAT010064043">
    <property type="protein sequence ID" value="CAH8306259.1"/>
    <property type="molecule type" value="Genomic_DNA"/>
</dbReference>
<keyword evidence="11" id="KW-0812">Transmembrane</keyword>
<keyword evidence="14" id="KW-1185">Reference proteome</keyword>
<comment type="similarity">
    <text evidence="3">In the C-terminal section; belongs to the pectinesterase family.</text>
</comment>
<dbReference type="Proteomes" id="UP001642260">
    <property type="component" value="Unassembled WGS sequence"/>
</dbReference>
<evidence type="ECO:0000256" key="6">
    <source>
        <dbReference type="ARBA" id="ARBA00023085"/>
    </source>
</evidence>
<dbReference type="InterPro" id="IPR033131">
    <property type="entry name" value="Pectinesterase_Asp_AS"/>
</dbReference>
<comment type="caution">
    <text evidence="13">The sequence shown here is derived from an EMBL/GenBank/DDBJ whole genome shotgun (WGS) entry which is preliminary data.</text>
</comment>
<dbReference type="PROSITE" id="PS00503">
    <property type="entry name" value="PECTINESTERASE_2"/>
    <property type="match status" value="1"/>
</dbReference>
<evidence type="ECO:0000256" key="10">
    <source>
        <dbReference type="RuleBase" id="RU000589"/>
    </source>
</evidence>
<evidence type="ECO:0000256" key="7">
    <source>
        <dbReference type="ARBA" id="ARBA00023157"/>
    </source>
</evidence>
<evidence type="ECO:0000313" key="13">
    <source>
        <dbReference type="EMBL" id="CAH8306259.1"/>
    </source>
</evidence>
<dbReference type="Gene3D" id="1.20.140.40">
    <property type="entry name" value="Invertase/pectin methylesterase inhibitor family protein"/>
    <property type="match status" value="1"/>
</dbReference>
<organism evidence="13 14">
    <name type="scientific">Eruca vesicaria subsp. sativa</name>
    <name type="common">Garden rocket</name>
    <name type="synonym">Eruca sativa</name>
    <dbReference type="NCBI Taxonomy" id="29727"/>
    <lineage>
        <taxon>Eukaryota</taxon>
        <taxon>Viridiplantae</taxon>
        <taxon>Streptophyta</taxon>
        <taxon>Embryophyta</taxon>
        <taxon>Tracheophyta</taxon>
        <taxon>Spermatophyta</taxon>
        <taxon>Magnoliopsida</taxon>
        <taxon>eudicotyledons</taxon>
        <taxon>Gunneridae</taxon>
        <taxon>Pentapetalae</taxon>
        <taxon>rosids</taxon>
        <taxon>malvids</taxon>
        <taxon>Brassicales</taxon>
        <taxon>Brassicaceae</taxon>
        <taxon>Brassiceae</taxon>
        <taxon>Eruca</taxon>
    </lineage>
</organism>
<dbReference type="EC" id="3.1.1.11" evidence="4 10"/>
<dbReference type="SUPFAM" id="SSF101148">
    <property type="entry name" value="Plant invertase/pectin methylesterase inhibitor"/>
    <property type="match status" value="1"/>
</dbReference>
<dbReference type="InterPro" id="IPR018040">
    <property type="entry name" value="Pectinesterase_Tyr_AS"/>
</dbReference>
<comment type="catalytic activity">
    <reaction evidence="10">
        <text>[(1-&gt;4)-alpha-D-galacturonosyl methyl ester](n) + n H2O = [(1-&gt;4)-alpha-D-galacturonosyl](n) + n methanol + n H(+)</text>
        <dbReference type="Rhea" id="RHEA:22380"/>
        <dbReference type="Rhea" id="RHEA-COMP:14570"/>
        <dbReference type="Rhea" id="RHEA-COMP:14573"/>
        <dbReference type="ChEBI" id="CHEBI:15377"/>
        <dbReference type="ChEBI" id="CHEBI:15378"/>
        <dbReference type="ChEBI" id="CHEBI:17790"/>
        <dbReference type="ChEBI" id="CHEBI:140522"/>
        <dbReference type="ChEBI" id="CHEBI:140523"/>
        <dbReference type="EC" id="3.1.1.11"/>
    </reaction>
</comment>
<dbReference type="InterPro" id="IPR011050">
    <property type="entry name" value="Pectin_lyase_fold/virulence"/>
</dbReference>
<dbReference type="FunFam" id="1.20.140.40:FF:000010">
    <property type="entry name" value="Pectinesterase"/>
    <property type="match status" value="1"/>
</dbReference>
<dbReference type="NCBIfam" id="TIGR01614">
    <property type="entry name" value="PME_inhib"/>
    <property type="match status" value="1"/>
</dbReference>
<keyword evidence="7" id="KW-1015">Disulfide bond</keyword>
<evidence type="ECO:0000256" key="8">
    <source>
        <dbReference type="ARBA" id="ARBA00023180"/>
    </source>
</evidence>
<feature type="active site" evidence="9">
    <location>
        <position position="427"/>
    </location>
</feature>
<dbReference type="Pfam" id="PF01095">
    <property type="entry name" value="Pectinesterase"/>
    <property type="match status" value="1"/>
</dbReference>
<dbReference type="AlphaFoldDB" id="A0ABC8J504"/>
<evidence type="ECO:0000256" key="2">
    <source>
        <dbReference type="ARBA" id="ARBA00006027"/>
    </source>
</evidence>
<evidence type="ECO:0000259" key="12">
    <source>
        <dbReference type="SMART" id="SM00856"/>
    </source>
</evidence>
<dbReference type="InterPro" id="IPR000070">
    <property type="entry name" value="Pectinesterase_cat"/>
</dbReference>
<reference evidence="13 14" key="1">
    <citation type="submission" date="2022-03" db="EMBL/GenBank/DDBJ databases">
        <authorList>
            <person name="Macdonald S."/>
            <person name="Ahmed S."/>
            <person name="Newling K."/>
        </authorList>
    </citation>
    <scope>NUCLEOTIDE SEQUENCE [LARGE SCALE GENOMIC DNA]</scope>
</reference>